<reference evidence="3" key="1">
    <citation type="submission" date="2020-09" db="EMBL/GenBank/DDBJ databases">
        <title>Pelobacter alkaliphilus sp. nov., a novel anaerobic arsenate-reducing bacterium from terrestrial mud volcano.</title>
        <authorList>
            <person name="Khomyakova M.A."/>
            <person name="Merkel A.Y."/>
            <person name="Slobodkin A.I."/>
        </authorList>
    </citation>
    <scope>NUCLEOTIDE SEQUENCE</scope>
    <source>
        <strain evidence="3">M08fum</strain>
    </source>
</reference>
<dbReference type="InterPro" id="IPR041633">
    <property type="entry name" value="Polbeta"/>
</dbReference>
<feature type="domain" description="Polymerase beta nucleotidyltransferase" evidence="2">
    <location>
        <begin position="81"/>
        <end position="147"/>
    </location>
</feature>
<dbReference type="Pfam" id="PF01022">
    <property type="entry name" value="HTH_5"/>
    <property type="match status" value="1"/>
</dbReference>
<dbReference type="CDD" id="cd05403">
    <property type="entry name" value="NT_KNTase_like"/>
    <property type="match status" value="1"/>
</dbReference>
<dbReference type="Pfam" id="PF18765">
    <property type="entry name" value="Polbeta"/>
    <property type="match status" value="1"/>
</dbReference>
<dbReference type="SUPFAM" id="SSF46785">
    <property type="entry name" value="Winged helix' DNA-binding domain"/>
    <property type="match status" value="1"/>
</dbReference>
<dbReference type="Gene3D" id="3.30.460.10">
    <property type="entry name" value="Beta Polymerase, domain 2"/>
    <property type="match status" value="1"/>
</dbReference>
<dbReference type="Gene3D" id="1.10.10.10">
    <property type="entry name" value="Winged helix-like DNA-binding domain superfamily/Winged helix DNA-binding domain"/>
    <property type="match status" value="1"/>
</dbReference>
<feature type="domain" description="HTH arsR-type" evidence="1">
    <location>
        <begin position="5"/>
        <end position="35"/>
    </location>
</feature>
<name>A0A8J6QZF0_9BACT</name>
<dbReference type="InterPro" id="IPR001845">
    <property type="entry name" value="HTH_ArsR_DNA-bd_dom"/>
</dbReference>
<dbReference type="InterPro" id="IPR036388">
    <property type="entry name" value="WH-like_DNA-bd_sf"/>
</dbReference>
<dbReference type="InterPro" id="IPR036390">
    <property type="entry name" value="WH_DNA-bd_sf"/>
</dbReference>
<dbReference type="InterPro" id="IPR043519">
    <property type="entry name" value="NT_sf"/>
</dbReference>
<comment type="caution">
    <text evidence="3">The sequence shown here is derived from an EMBL/GenBank/DDBJ whole genome shotgun (WGS) entry which is preliminary data.</text>
</comment>
<dbReference type="GO" id="GO:0003700">
    <property type="term" value="F:DNA-binding transcription factor activity"/>
    <property type="evidence" value="ECO:0007669"/>
    <property type="project" value="InterPro"/>
</dbReference>
<sequence length="170" mass="19131">MPVSSLYVRELSRHTGISPGALQHELKQLLAADLILREQDGNRVTYRANTTHPIYPDLLNLVRKTCGLSRQIKGALEPLADHIEFAAIYGSTAKHRDHSRSDVDLLIVGQVSLSQILDAVSHLESQFDREINVRVYSPEHFRQFRHEEQNFLQAVLAGPLEILMGGINDT</sequence>
<dbReference type="Proteomes" id="UP000632828">
    <property type="component" value="Unassembled WGS sequence"/>
</dbReference>
<protein>
    <submittedName>
        <fullName evidence="3">ArsR family transcriptional regulator</fullName>
    </submittedName>
</protein>
<proteinExistence type="predicted"/>
<gene>
    <name evidence="3" type="ORF">ICT70_11300</name>
</gene>
<evidence type="ECO:0000313" key="4">
    <source>
        <dbReference type="Proteomes" id="UP000632828"/>
    </source>
</evidence>
<dbReference type="SUPFAM" id="SSF81301">
    <property type="entry name" value="Nucleotidyltransferase"/>
    <property type="match status" value="1"/>
</dbReference>
<dbReference type="EMBL" id="JACWUN010000013">
    <property type="protein sequence ID" value="MBD1401262.1"/>
    <property type="molecule type" value="Genomic_DNA"/>
</dbReference>
<dbReference type="CDD" id="cd00090">
    <property type="entry name" value="HTH_ARSR"/>
    <property type="match status" value="1"/>
</dbReference>
<evidence type="ECO:0000313" key="3">
    <source>
        <dbReference type="EMBL" id="MBD1401262.1"/>
    </source>
</evidence>
<dbReference type="InterPro" id="IPR011991">
    <property type="entry name" value="ArsR-like_HTH"/>
</dbReference>
<evidence type="ECO:0000259" key="2">
    <source>
        <dbReference type="Pfam" id="PF18765"/>
    </source>
</evidence>
<accession>A0A8J6QZF0</accession>
<keyword evidence="4" id="KW-1185">Reference proteome</keyword>
<evidence type="ECO:0000259" key="1">
    <source>
        <dbReference type="Pfam" id="PF01022"/>
    </source>
</evidence>
<organism evidence="3 4">
    <name type="scientific">Pelovirga terrestris</name>
    <dbReference type="NCBI Taxonomy" id="2771352"/>
    <lineage>
        <taxon>Bacteria</taxon>
        <taxon>Pseudomonadati</taxon>
        <taxon>Thermodesulfobacteriota</taxon>
        <taxon>Desulfuromonadia</taxon>
        <taxon>Geobacterales</taxon>
        <taxon>Geobacteraceae</taxon>
        <taxon>Pelovirga</taxon>
    </lineage>
</organism>
<dbReference type="AlphaFoldDB" id="A0A8J6QZF0"/>